<evidence type="ECO:0000313" key="10">
    <source>
        <dbReference type="Proteomes" id="UP001334248"/>
    </source>
</evidence>
<proteinExistence type="inferred from homology"/>
<evidence type="ECO:0000313" key="9">
    <source>
        <dbReference type="EMBL" id="KAK5937271.1"/>
    </source>
</evidence>
<dbReference type="PANTHER" id="PTHR31902:SF7">
    <property type="entry name" value="ALTERED INHERITANCE OF MITOCHONDRIA PROTEIN 32"/>
    <property type="match status" value="1"/>
</dbReference>
<evidence type="ECO:0000256" key="7">
    <source>
        <dbReference type="SAM" id="MobiDB-lite"/>
    </source>
</evidence>
<dbReference type="InterPro" id="IPR001667">
    <property type="entry name" value="DDH_dom"/>
</dbReference>
<dbReference type="InterPro" id="IPR009737">
    <property type="entry name" value="Aim32/Apd1-like"/>
</dbReference>
<name>A0ABR0R9F2_9EURO</name>
<evidence type="ECO:0000256" key="2">
    <source>
        <dbReference type="ARBA" id="ARBA00022723"/>
    </source>
</evidence>
<dbReference type="RefSeq" id="XP_064725361.1">
    <property type="nucleotide sequence ID" value="XM_064878960.1"/>
</dbReference>
<dbReference type="SMART" id="SM01131">
    <property type="entry name" value="DHHA2"/>
    <property type="match status" value="1"/>
</dbReference>
<dbReference type="Pfam" id="PF01368">
    <property type="entry name" value="DHH"/>
    <property type="match status" value="1"/>
</dbReference>
<accession>A0ABR0R9F2</accession>
<dbReference type="GO" id="GO:0004309">
    <property type="term" value="F:exopolyphosphatase activity"/>
    <property type="evidence" value="ECO:0007669"/>
    <property type="project" value="UniProtKB-EC"/>
</dbReference>
<comment type="similarity">
    <text evidence="5">Belongs to the AIM32 family.</text>
</comment>
<dbReference type="Proteomes" id="UP001334248">
    <property type="component" value="Unassembled WGS sequence"/>
</dbReference>
<dbReference type="Gene3D" id="3.40.30.10">
    <property type="entry name" value="Glutaredoxin"/>
    <property type="match status" value="1"/>
</dbReference>
<evidence type="ECO:0000259" key="8">
    <source>
        <dbReference type="SMART" id="SM01131"/>
    </source>
</evidence>
<dbReference type="PANTHER" id="PTHR31902">
    <property type="entry name" value="ACTIN PATCHES DISTAL PROTEIN 1"/>
    <property type="match status" value="1"/>
</dbReference>
<dbReference type="GeneID" id="90004020"/>
<gene>
    <name evidence="9" type="primary">PPX1</name>
    <name evidence="9" type="ORF">PMZ80_010571</name>
</gene>
<dbReference type="Pfam" id="PF06999">
    <property type="entry name" value="Suc_Fer-like"/>
    <property type="match status" value="1"/>
</dbReference>
<organism evidence="9 10">
    <name type="scientific">Knufia obscura</name>
    <dbReference type="NCBI Taxonomy" id="1635080"/>
    <lineage>
        <taxon>Eukaryota</taxon>
        <taxon>Fungi</taxon>
        <taxon>Dikarya</taxon>
        <taxon>Ascomycota</taxon>
        <taxon>Pezizomycotina</taxon>
        <taxon>Eurotiomycetes</taxon>
        <taxon>Chaetothyriomycetidae</taxon>
        <taxon>Chaetothyriales</taxon>
        <taxon>Trichomeriaceae</taxon>
        <taxon>Knufia</taxon>
    </lineage>
</organism>
<evidence type="ECO:0000256" key="5">
    <source>
        <dbReference type="ARBA" id="ARBA00038208"/>
    </source>
</evidence>
<feature type="compositionally biased region" description="Basic and acidic residues" evidence="7">
    <location>
        <begin position="178"/>
        <end position="192"/>
    </location>
</feature>
<dbReference type="CDD" id="cd03062">
    <property type="entry name" value="TRX_Fd_Sucrase"/>
    <property type="match status" value="1"/>
</dbReference>
<dbReference type="Gene3D" id="3.90.1640.10">
    <property type="entry name" value="inorganic pyrophosphatase (n-terminal core)"/>
    <property type="match status" value="1"/>
</dbReference>
<sequence>MGALRVSARRLAKAANPGAKFPPQSVRQHLAARAKERGTSLPTIPKCPSPTCECADMPPDLDIDTTKTLDGTMAAYSEQILISTGQADWQSKIEDEKDTAPWGNVVSEIKDMLGPKGRFHDPYRNIVVSTSSFEGPSGDSEGSQALLFPSFSVVDGINPSQSDIAQFLESFVTSKRDPGLSTVRQKESRTTNDGETSSLRARGTIRPISTPTILVCSHNSRDSRCGVLGPLLHAEFVQYINKRHTLRKQVTSEMVVSEAENSQGTKSFASHPVFRPDAVDPGNENQQPINVGMISHIGGHKWAGNVIVYVPPDYQINPVQRAHRGARPKDETTNNSAEPVVHEDEPLSSGDALSNLSPLAGKGIWYGRVQPKHVEGIVEQTIGHGQIIQELFRGGVHRNGIITPQTFLRADTPTIRRVDSLTHLMQLPLEDEDEMRLPGFSLGQDLTSYLSQIRKVVFSQTEHKHVTLVLGNPSCDLDSFICAFALSYFYNSRPNATRHHKNPIYVPVLNLPYIETEDLWRLRPEFGVAIRGAFDGLTPQSKLEQTQEAVEARRRREKTLLEQLVTVHELANNEKTLPSLRHAFQTSDRYKSEESHEKVDVILVDHNAPAIETITDEDIRARFDVVGCIDHHVEENYVPKQATPRVIKLGIGSCTSLVTEHLRNINLWTAHEDHKKLPGFTQMSRLALTPILIDTWNLKAPGDKCSDLDREQVAFLDPQTGDDFDREDLFHQAQTAKYESLNLLRMQEIFARDYKSYAEELEDGSVYNIGIASVFEDLEWLSKHAKGKQELVQELVKYAQHGEKVLEVFGLLTKSGDRKQVAICSFGEAGRKAITIFENSAKELQLKDWTEDDTLSKQLDEQVGPGAWKIWWMGDISKSRKQVAPLLRNALKQTTGS</sequence>
<comment type="cofactor">
    <cofactor evidence="1">
        <name>Mn(2+)</name>
        <dbReference type="ChEBI" id="CHEBI:29035"/>
    </cofactor>
</comment>
<comment type="caution">
    <text evidence="9">The sequence shown here is derived from an EMBL/GenBank/DDBJ whole genome shotgun (WGS) entry which is preliminary data.</text>
</comment>
<evidence type="ECO:0000256" key="3">
    <source>
        <dbReference type="ARBA" id="ARBA00022801"/>
    </source>
</evidence>
<evidence type="ECO:0000256" key="6">
    <source>
        <dbReference type="ARBA" id="ARBA00040895"/>
    </source>
</evidence>
<keyword evidence="4" id="KW-0464">Manganese</keyword>
<dbReference type="EMBL" id="JAVHJV010000018">
    <property type="protein sequence ID" value="KAK5937271.1"/>
    <property type="molecule type" value="Genomic_DNA"/>
</dbReference>
<dbReference type="Gene3D" id="3.10.310.20">
    <property type="entry name" value="DHHA2 domain"/>
    <property type="match status" value="1"/>
</dbReference>
<protein>
    <recommendedName>
        <fullName evidence="6">Altered inheritance of mitochondria protein 32</fullName>
    </recommendedName>
</protein>
<dbReference type="InterPro" id="IPR038763">
    <property type="entry name" value="DHH_sf"/>
</dbReference>
<evidence type="ECO:0000256" key="1">
    <source>
        <dbReference type="ARBA" id="ARBA00001936"/>
    </source>
</evidence>
<evidence type="ECO:0000256" key="4">
    <source>
        <dbReference type="ARBA" id="ARBA00023211"/>
    </source>
</evidence>
<feature type="domain" description="DHHA2" evidence="8">
    <location>
        <begin position="730"/>
        <end position="891"/>
    </location>
</feature>
<dbReference type="InterPro" id="IPR038222">
    <property type="entry name" value="DHHA2_dom_sf"/>
</dbReference>
<dbReference type="Pfam" id="PF02833">
    <property type="entry name" value="DHHA2"/>
    <property type="match status" value="1"/>
</dbReference>
<dbReference type="SUPFAM" id="SSF64182">
    <property type="entry name" value="DHH phosphoesterases"/>
    <property type="match status" value="1"/>
</dbReference>
<keyword evidence="3 9" id="KW-0378">Hydrolase</keyword>
<keyword evidence="10" id="KW-1185">Reference proteome</keyword>
<feature type="region of interest" description="Disordered" evidence="7">
    <location>
        <begin position="1"/>
        <end position="24"/>
    </location>
</feature>
<feature type="region of interest" description="Disordered" evidence="7">
    <location>
        <begin position="323"/>
        <end position="349"/>
    </location>
</feature>
<feature type="region of interest" description="Disordered" evidence="7">
    <location>
        <begin position="178"/>
        <end position="197"/>
    </location>
</feature>
<keyword evidence="2" id="KW-0479">Metal-binding</keyword>
<reference evidence="9 10" key="1">
    <citation type="journal article" date="2023" name="Res Sq">
        <title>Genomic and morphological characterization of Knufia obscura isolated from the Mars 2020 spacecraft assembly facility.</title>
        <authorList>
            <person name="Chander A.M."/>
            <person name="Teixeira M.M."/>
            <person name="Singh N.K."/>
            <person name="Williams M.P."/>
            <person name="Parker C.W."/>
            <person name="Leo P."/>
            <person name="Stajich J.E."/>
            <person name="Torok T."/>
            <person name="Tighe S."/>
            <person name="Mason C.E."/>
            <person name="Venkateswaran K."/>
        </authorList>
    </citation>
    <scope>NUCLEOTIDE SEQUENCE [LARGE SCALE GENOMIC DNA]</scope>
    <source>
        <strain evidence="9 10">CCFEE 5817</strain>
    </source>
</reference>
<dbReference type="InterPro" id="IPR004097">
    <property type="entry name" value="DHHA2"/>
</dbReference>